<dbReference type="PROSITE" id="PS00758">
    <property type="entry name" value="ARGE_DAPE_CPG2_1"/>
    <property type="match status" value="1"/>
</dbReference>
<dbReference type="InterPro" id="IPR011650">
    <property type="entry name" value="Peptidase_M20_dimer"/>
</dbReference>
<dbReference type="InterPro" id="IPR036264">
    <property type="entry name" value="Bact_exopeptidase_dim_dom"/>
</dbReference>
<dbReference type="GO" id="GO:0008777">
    <property type="term" value="F:acetylornithine deacetylase activity"/>
    <property type="evidence" value="ECO:0007669"/>
    <property type="project" value="TreeGrafter"/>
</dbReference>
<keyword evidence="3" id="KW-0378">Hydrolase</keyword>
<dbReference type="Proteomes" id="UP000651668">
    <property type="component" value="Unassembled WGS sequence"/>
</dbReference>
<comment type="caution">
    <text evidence="7">The sequence shown here is derived from an EMBL/GenBank/DDBJ whole genome shotgun (WGS) entry which is preliminary data.</text>
</comment>
<dbReference type="Gene3D" id="3.40.630.10">
    <property type="entry name" value="Zn peptidases"/>
    <property type="match status" value="1"/>
</dbReference>
<evidence type="ECO:0000313" key="8">
    <source>
        <dbReference type="Proteomes" id="UP000651668"/>
    </source>
</evidence>
<evidence type="ECO:0000256" key="5">
    <source>
        <dbReference type="ARBA" id="ARBA00023285"/>
    </source>
</evidence>
<dbReference type="PANTHER" id="PTHR43808">
    <property type="entry name" value="ACETYLORNITHINE DEACETYLASE"/>
    <property type="match status" value="1"/>
</dbReference>
<dbReference type="PANTHER" id="PTHR43808:SF31">
    <property type="entry name" value="N-ACETYL-L-CITRULLINE DEACETYLASE"/>
    <property type="match status" value="1"/>
</dbReference>
<keyword evidence="2" id="KW-0479">Metal-binding</keyword>
<dbReference type="InterPro" id="IPR050072">
    <property type="entry name" value="Peptidase_M20A"/>
</dbReference>
<evidence type="ECO:0000259" key="6">
    <source>
        <dbReference type="Pfam" id="PF07687"/>
    </source>
</evidence>
<feature type="domain" description="Peptidase M20 dimerisation" evidence="6">
    <location>
        <begin position="167"/>
        <end position="265"/>
    </location>
</feature>
<reference evidence="7" key="2">
    <citation type="submission" date="2020-09" db="EMBL/GenBank/DDBJ databases">
        <authorList>
            <person name="Sun Q."/>
            <person name="Zhou Y."/>
        </authorList>
    </citation>
    <scope>NUCLEOTIDE SEQUENCE</scope>
    <source>
        <strain evidence="7">CGMCC 1.15343</strain>
    </source>
</reference>
<protein>
    <submittedName>
        <fullName evidence="7">Acetylornithine deacetylase</fullName>
    </submittedName>
</protein>
<sequence>MMEKLQNDAVALLKELITISSFSREEDKTADVIEAFLQERKVKTQRQGNNIWAYNAHFDSSKPTLLLNSHHDTVKPNSGYSRDPFSADVEDGKLYGLGSNDAGGCLVSLIATFLYYYNAEDLTYNLCLAATAEEEISGVNGLESILPELGVLDFAIVGEPTLMNLAIAERGLMVLDCEVHGKAGHAAREEGENAIYKALRDIEWFRSYRFAKVSELFGPLKMSVTVINAGSQHNVVPALCSFTVDVRVTDAYTNEEVLKIIKTNVDCTVKPRSTRLKPSSIDKDHPIVQSGIRMGKQTYGSPTTSDQALLSIPSVKVGPGDSARSHMADEYVYVQEILDGIAGYVEMLKPVITAGTL</sequence>
<dbReference type="InterPro" id="IPR002933">
    <property type="entry name" value="Peptidase_M20"/>
</dbReference>
<keyword evidence="8" id="KW-1185">Reference proteome</keyword>
<dbReference type="Gene3D" id="3.30.70.360">
    <property type="match status" value="1"/>
</dbReference>
<gene>
    <name evidence="7" type="ORF">GCM10011387_08170</name>
</gene>
<dbReference type="InterPro" id="IPR001261">
    <property type="entry name" value="ArgE/DapE_CS"/>
</dbReference>
<dbReference type="RefSeq" id="WP_188625565.1">
    <property type="nucleotide sequence ID" value="NZ_BMIL01000002.1"/>
</dbReference>
<evidence type="ECO:0000256" key="4">
    <source>
        <dbReference type="ARBA" id="ARBA00022833"/>
    </source>
</evidence>
<dbReference type="SUPFAM" id="SSF53187">
    <property type="entry name" value="Zn-dependent exopeptidases"/>
    <property type="match status" value="1"/>
</dbReference>
<organism evidence="7 8">
    <name type="scientific">Pedobacter quisquiliarum</name>
    <dbReference type="NCBI Taxonomy" id="1834438"/>
    <lineage>
        <taxon>Bacteria</taxon>
        <taxon>Pseudomonadati</taxon>
        <taxon>Bacteroidota</taxon>
        <taxon>Sphingobacteriia</taxon>
        <taxon>Sphingobacteriales</taxon>
        <taxon>Sphingobacteriaceae</taxon>
        <taxon>Pedobacter</taxon>
    </lineage>
</organism>
<dbReference type="GO" id="GO:0046872">
    <property type="term" value="F:metal ion binding"/>
    <property type="evidence" value="ECO:0007669"/>
    <property type="project" value="UniProtKB-KW"/>
</dbReference>
<dbReference type="AlphaFoldDB" id="A0A916X9G4"/>
<keyword evidence="4" id="KW-0862">Zinc</keyword>
<dbReference type="Pfam" id="PF01546">
    <property type="entry name" value="Peptidase_M20"/>
    <property type="match status" value="1"/>
</dbReference>
<accession>A0A916X9G4</accession>
<comment type="cofactor">
    <cofactor evidence="1">
        <name>Zn(2+)</name>
        <dbReference type="ChEBI" id="CHEBI:29105"/>
    </cofactor>
</comment>
<dbReference type="EMBL" id="BMIL01000002">
    <property type="protein sequence ID" value="GGC56957.1"/>
    <property type="molecule type" value="Genomic_DNA"/>
</dbReference>
<keyword evidence="5" id="KW-0170">Cobalt</keyword>
<dbReference type="CDD" id="cd05651">
    <property type="entry name" value="M20_ArgE_DapE-like"/>
    <property type="match status" value="1"/>
</dbReference>
<proteinExistence type="predicted"/>
<evidence type="ECO:0000256" key="3">
    <source>
        <dbReference type="ARBA" id="ARBA00022801"/>
    </source>
</evidence>
<dbReference type="GO" id="GO:0006526">
    <property type="term" value="P:L-arginine biosynthetic process"/>
    <property type="evidence" value="ECO:0007669"/>
    <property type="project" value="TreeGrafter"/>
</dbReference>
<evidence type="ECO:0000256" key="1">
    <source>
        <dbReference type="ARBA" id="ARBA00001947"/>
    </source>
</evidence>
<evidence type="ECO:0000256" key="2">
    <source>
        <dbReference type="ARBA" id="ARBA00022723"/>
    </source>
</evidence>
<dbReference type="Pfam" id="PF07687">
    <property type="entry name" value="M20_dimer"/>
    <property type="match status" value="1"/>
</dbReference>
<reference evidence="7" key="1">
    <citation type="journal article" date="2014" name="Int. J. Syst. Evol. Microbiol.">
        <title>Complete genome sequence of Corynebacterium casei LMG S-19264T (=DSM 44701T), isolated from a smear-ripened cheese.</title>
        <authorList>
            <consortium name="US DOE Joint Genome Institute (JGI-PGF)"/>
            <person name="Walter F."/>
            <person name="Albersmeier A."/>
            <person name="Kalinowski J."/>
            <person name="Ruckert C."/>
        </authorList>
    </citation>
    <scope>NUCLEOTIDE SEQUENCE</scope>
    <source>
        <strain evidence="7">CGMCC 1.15343</strain>
    </source>
</reference>
<evidence type="ECO:0000313" key="7">
    <source>
        <dbReference type="EMBL" id="GGC56957.1"/>
    </source>
</evidence>
<dbReference type="SUPFAM" id="SSF55031">
    <property type="entry name" value="Bacterial exopeptidase dimerisation domain"/>
    <property type="match status" value="1"/>
</dbReference>
<name>A0A916X9G4_9SPHI</name>